<evidence type="ECO:0000256" key="6">
    <source>
        <dbReference type="SAM" id="Phobius"/>
    </source>
</evidence>
<dbReference type="STRING" id="112498.A0A2D3V8M8"/>
<feature type="transmembrane region" description="Helical" evidence="6">
    <location>
        <begin position="182"/>
        <end position="202"/>
    </location>
</feature>
<dbReference type="OrthoDB" id="444631at2759"/>
<organism evidence="8 9">
    <name type="scientific">Ramularia collo-cygni</name>
    <dbReference type="NCBI Taxonomy" id="112498"/>
    <lineage>
        <taxon>Eukaryota</taxon>
        <taxon>Fungi</taxon>
        <taxon>Dikarya</taxon>
        <taxon>Ascomycota</taxon>
        <taxon>Pezizomycotina</taxon>
        <taxon>Dothideomycetes</taxon>
        <taxon>Dothideomycetidae</taxon>
        <taxon>Mycosphaerellales</taxon>
        <taxon>Mycosphaerellaceae</taxon>
        <taxon>Ramularia</taxon>
    </lineage>
</organism>
<evidence type="ECO:0000256" key="4">
    <source>
        <dbReference type="ARBA" id="ARBA00023136"/>
    </source>
</evidence>
<gene>
    <name evidence="8" type="ORF">RCC_07656</name>
</gene>
<evidence type="ECO:0000256" key="3">
    <source>
        <dbReference type="ARBA" id="ARBA00022989"/>
    </source>
</evidence>
<dbReference type="InterPro" id="IPR052337">
    <property type="entry name" value="SAT4-like"/>
</dbReference>
<evidence type="ECO:0000313" key="8">
    <source>
        <dbReference type="EMBL" id="CZT21790.1"/>
    </source>
</evidence>
<dbReference type="GO" id="GO:0016020">
    <property type="term" value="C:membrane"/>
    <property type="evidence" value="ECO:0007669"/>
    <property type="project" value="UniProtKB-SubCell"/>
</dbReference>
<feature type="transmembrane region" description="Helical" evidence="6">
    <location>
        <begin position="32"/>
        <end position="53"/>
    </location>
</feature>
<feature type="transmembrane region" description="Helical" evidence="6">
    <location>
        <begin position="258"/>
        <end position="281"/>
    </location>
</feature>
<feature type="transmembrane region" description="Helical" evidence="6">
    <location>
        <begin position="106"/>
        <end position="129"/>
    </location>
</feature>
<protein>
    <recommendedName>
        <fullName evidence="7">Rhodopsin domain-containing protein</fullName>
    </recommendedName>
</protein>
<dbReference type="GeneID" id="35602769"/>
<evidence type="ECO:0000313" key="9">
    <source>
        <dbReference type="Proteomes" id="UP000225277"/>
    </source>
</evidence>
<dbReference type="Proteomes" id="UP000225277">
    <property type="component" value="Unassembled WGS sequence"/>
</dbReference>
<feature type="transmembrane region" description="Helical" evidence="6">
    <location>
        <begin position="65"/>
        <end position="86"/>
    </location>
</feature>
<evidence type="ECO:0000256" key="1">
    <source>
        <dbReference type="ARBA" id="ARBA00004141"/>
    </source>
</evidence>
<dbReference type="InterPro" id="IPR049326">
    <property type="entry name" value="Rhodopsin_dom_fungi"/>
</dbReference>
<dbReference type="PANTHER" id="PTHR33048">
    <property type="entry name" value="PTH11-LIKE INTEGRAL MEMBRANE PROTEIN (AFU_ORTHOLOGUE AFUA_5G11245)"/>
    <property type="match status" value="1"/>
</dbReference>
<accession>A0A2D3V8M8</accession>
<comment type="similarity">
    <text evidence="5">Belongs to the SAT4 family.</text>
</comment>
<sequence length="358" mass="38775">MLTDSNGQTPSDPVGLSPTAVEFEDGDVGWQALGPAIALTTVSSVVVGLRWYARCKIVRRVGLDDYIILISLILVWMMSGLIGASVHHGVGKYHGDVNTNMIAKLIVAQNSVWAITVSTTKASILVQYLRIFNNRRNRITCYILMASLLPATCWGIFGGIFLCNPARKLWNPYLPGHCRDAQIYWTSVAGVDIGLDILVLLLPIPSISGLRLPRKQKIATMLVFLLGFLVCAVSVVRVATVVGAATQGDLIMSGIWSIIWSVTEANVGIICASLLALRVWIVRICPKLMEETEPPQNAQRLPMMENAEATWRSADSEAPTLGADGSLSTMQLKVPGSSQVYDLGGIQEADIVDPLMAT</sequence>
<evidence type="ECO:0000256" key="2">
    <source>
        <dbReference type="ARBA" id="ARBA00022692"/>
    </source>
</evidence>
<feature type="domain" description="Rhodopsin" evidence="7">
    <location>
        <begin position="49"/>
        <end position="281"/>
    </location>
</feature>
<feature type="transmembrane region" description="Helical" evidence="6">
    <location>
        <begin position="222"/>
        <end position="246"/>
    </location>
</feature>
<keyword evidence="3 6" id="KW-1133">Transmembrane helix</keyword>
<comment type="subcellular location">
    <subcellularLocation>
        <location evidence="1">Membrane</location>
        <topology evidence="1">Multi-pass membrane protein</topology>
    </subcellularLocation>
</comment>
<keyword evidence="9" id="KW-1185">Reference proteome</keyword>
<dbReference type="AlphaFoldDB" id="A0A2D3V8M8"/>
<dbReference type="Pfam" id="PF20684">
    <property type="entry name" value="Fung_rhodopsin"/>
    <property type="match status" value="1"/>
</dbReference>
<dbReference type="EMBL" id="FJUY01000012">
    <property type="protein sequence ID" value="CZT21790.1"/>
    <property type="molecule type" value="Genomic_DNA"/>
</dbReference>
<name>A0A2D3V8M8_9PEZI</name>
<feature type="transmembrane region" description="Helical" evidence="6">
    <location>
        <begin position="141"/>
        <end position="162"/>
    </location>
</feature>
<keyword evidence="2 6" id="KW-0812">Transmembrane</keyword>
<evidence type="ECO:0000259" key="7">
    <source>
        <dbReference type="Pfam" id="PF20684"/>
    </source>
</evidence>
<evidence type="ECO:0000256" key="5">
    <source>
        <dbReference type="ARBA" id="ARBA00038359"/>
    </source>
</evidence>
<keyword evidence="4 6" id="KW-0472">Membrane</keyword>
<proteinExistence type="inferred from homology"/>
<dbReference type="RefSeq" id="XP_023628679.1">
    <property type="nucleotide sequence ID" value="XM_023772911.1"/>
</dbReference>
<dbReference type="PANTHER" id="PTHR33048:SF47">
    <property type="entry name" value="INTEGRAL MEMBRANE PROTEIN-RELATED"/>
    <property type="match status" value="1"/>
</dbReference>
<reference evidence="8 9" key="1">
    <citation type="submission" date="2016-03" db="EMBL/GenBank/DDBJ databases">
        <authorList>
            <person name="Ploux O."/>
        </authorList>
    </citation>
    <scope>NUCLEOTIDE SEQUENCE [LARGE SCALE GENOMIC DNA]</scope>
    <source>
        <strain evidence="8 9">URUG2</strain>
    </source>
</reference>